<evidence type="ECO:0000313" key="14">
    <source>
        <dbReference type="Proteomes" id="UP000661280"/>
    </source>
</evidence>
<comment type="function">
    <text evidence="9 11">Component of the SRB8-11 complex. The SRB8-11 complex is a regulatory module of the Mediator complex which is itself involved in regulation of basal and activated RNA polymerase II-dependent transcription. The SRB8-11 complex may be involved in the transcriptional repression of a subset of genes regulated by Mediator. It may inhibit the association of the Mediator complex with RNA polymerase II to form the holoenzyme complex.</text>
</comment>
<sequence length="1479" mass="161046">MDFPGGSITNIRAIDGFSHIYWRIYTDDPGESPSNGYAILKHLSRLKDLELQLRDRNCLVSSYPRRLCLWVFSATPGFESLSPLSPNDGRDDSGRLAIGSATLKVSSSGNVSAVDLVKNLSTETQNASGSAGSQRPNAMTPFATIYASFISAVSGAVSLQLVRQRNAIPLGSRTLFTVVEKDGCDNSHVSKNDLALAPSLTTLQIQLTSAGKLTVALQTVSQAGLTRLLTPEEVPASIHDTPPGTDLWLSPSGSIARLVAANPPQLNAGSPYPSNVGGSGNEKSSPATRKQWKVNVLWWLSNFGLPVDGIDDEAWVEVEVWEPFYSRLAGEVWRPSEEGASMLPLKRILWPAIYCFRRTKSASSEFYGEMEGVSSIAGDPLDFAEKWRVTEKLSFAEASPKPPSVHQEAPTKDQDASSPDLLNLPEGIESLSRASQYPDLQTASLVYPTPPDGAAATGLNPLVTSDTFTDDIEQNSNFMQQDRLNHHRQLSKERTGTDVISFGPSAGLVVGSGLYDTNDDDDLFGDMNEKDFGTKGITDADFSFFDDPDFDRGGVGEQAEAIQELSGFMDTDEPEIQATVDGQASPEQTPAMNIASAQLSPVVATADMQPEKTPQEAKAPVFTPQEDKPRTISPPLSPVEVKKILFPESQLESQRPAKKGQGPGYYNAVAFKQNMSLWDKKYGADGKFGFNLRGIERNKGPDTVTNDIPTVGLPRHSGKMKSSTSKDPDNYGSPYSEEMQESSSDSDMSSSVSADSDESASESGLSPATFSTRKRKRTRSNSGTSLALSQDKSTVRTGQETAAQRPEDSVFLGNFLSTFSDWSMAGYFSLAQNQVSPVLIRKDIQVQVAQLLVDQVTQSSLDHKIDGTLGLLDYADEVCSPETLQGDAAFVRGMERLDLNSFVSLQDSNALSPSSSNGANPRQSSQRRETGKGTIVKIPPPHLRVRRGKDFLETLPPAISFWETFGLEPAHGRKDILAYCIHPHFAARAADTFLERLGLVYSGCNLGEHRRGESSNVFDRGLGSWNISSSADSRYSEVIQSLKTICGVLGSAFLSTPPSKDSNIVVYIVNPFTHATSLVDICAAFWSLFQQYIAEADKQQTRQLNELVLQIIPMDFVTSAESLVVPPQAEYLNLALEVYSRCPPKSSEVGPVNCAPPVLLAEPIPRSIGFKLSSEGSSPLQEGKHLHIACSRSLDQRWLSVAWSDNFGALQRNMSYCLRYRNSVAARPLPEVRGEIWKATRDIMDTIQTRWKVIIVSTDPVDQEEVDTWTNFADQYGKARSMTLDLVILGATTPPDLHLEPPYLPIPLSMFNQQPSSTPVATPNLGGGVSSPDQFGTAPTPPGGWGAPANASTPTDTFPEVESESLLTDIYDETWGVVLSHRLNSSLHQTEYRPALASGYLLRRKGSTDGDGLYTMSVNILFARRSPSSYDTLLREILGMYRDLATLARARGTRTVQQGTLPWHVATAIKAQTLLSYAL</sequence>
<name>A0A7R7X8S0_ASPKA</name>
<dbReference type="Pfam" id="PF18296">
    <property type="entry name" value="MID_MedPIWI"/>
    <property type="match status" value="1"/>
</dbReference>
<reference evidence="13" key="2">
    <citation type="submission" date="2021-02" db="EMBL/GenBank/DDBJ databases">
        <title>Aspergillus luchuensis mut. kawachii IFO 4304 genome sequence.</title>
        <authorList>
            <person name="Mori K."/>
            <person name="Kadooka C."/>
            <person name="Goto M."/>
            <person name="Futagami T."/>
        </authorList>
    </citation>
    <scope>NUCLEOTIDE SEQUENCE</scope>
    <source>
        <strain evidence="13">IFO 4308</strain>
    </source>
</reference>
<dbReference type="PANTHER" id="PTHR48249">
    <property type="entry name" value="MEDIATOR OF RNA POLYMERASE II TRANSCRIPTION SUBUNIT 13"/>
    <property type="match status" value="1"/>
</dbReference>
<keyword evidence="8 11" id="KW-0539">Nucleus</keyword>
<comment type="subunit">
    <text evidence="11">Component of the SRB8-11 complex, which itself associates with the Mediator complex.</text>
</comment>
<feature type="compositionally biased region" description="Low complexity" evidence="12">
    <location>
        <begin position="741"/>
        <end position="754"/>
    </location>
</feature>
<feature type="compositionally biased region" description="Polar residues" evidence="12">
    <location>
        <begin position="786"/>
        <end position="802"/>
    </location>
</feature>
<dbReference type="GO" id="GO:0016592">
    <property type="term" value="C:mediator complex"/>
    <property type="evidence" value="ECO:0007669"/>
    <property type="project" value="InterPro"/>
</dbReference>
<dbReference type="KEGG" id="aluc:AKAW2_80410S"/>
<feature type="compositionally biased region" description="Polar residues" evidence="12">
    <location>
        <begin position="909"/>
        <end position="924"/>
    </location>
</feature>
<keyword evidence="7 11" id="KW-0804">Transcription</keyword>
<dbReference type="OrthoDB" id="103819at2759"/>
<gene>
    <name evidence="13" type="primary">SSN2</name>
    <name evidence="13" type="ORF">AKAW2_80410S</name>
</gene>
<evidence type="ECO:0000256" key="11">
    <source>
        <dbReference type="RuleBase" id="RU364134"/>
    </source>
</evidence>
<dbReference type="InterPro" id="IPR021643">
    <property type="entry name" value="Mediator_Med13_N"/>
</dbReference>
<feature type="region of interest" description="Disordered" evidence="12">
    <location>
        <begin position="397"/>
        <end position="424"/>
    </location>
</feature>
<evidence type="ECO:0000256" key="4">
    <source>
        <dbReference type="ARBA" id="ARBA00022491"/>
    </source>
</evidence>
<keyword evidence="4 11" id="KW-0678">Repressor</keyword>
<dbReference type="GeneID" id="64965930"/>
<reference evidence="13" key="1">
    <citation type="submission" date="2021-01" db="EMBL/GenBank/DDBJ databases">
        <authorList>
            <consortium name="Aspergillus luchuensis mut. kawachii IFO 4304 genome sequencing consortium"/>
            <person name="Kazuki M."/>
            <person name="Futagami T."/>
        </authorList>
    </citation>
    <scope>NUCLEOTIDE SEQUENCE</scope>
    <source>
        <strain evidence="13">IFO 4308</strain>
    </source>
</reference>
<comment type="subcellular location">
    <subcellularLocation>
        <location evidence="1 11">Nucleus</location>
    </subcellularLocation>
</comment>
<evidence type="ECO:0000256" key="8">
    <source>
        <dbReference type="ARBA" id="ARBA00023242"/>
    </source>
</evidence>
<evidence type="ECO:0000256" key="1">
    <source>
        <dbReference type="ARBA" id="ARBA00004123"/>
    </source>
</evidence>
<proteinExistence type="inferred from homology"/>
<feature type="region of interest" description="Disordered" evidence="12">
    <location>
        <begin position="694"/>
        <end position="804"/>
    </location>
</feature>
<dbReference type="InterPro" id="IPR051139">
    <property type="entry name" value="Mediator_complx_sub13"/>
</dbReference>
<accession>A0A7R7X8S0</accession>
<dbReference type="GO" id="GO:0045944">
    <property type="term" value="P:positive regulation of transcription by RNA polymerase II"/>
    <property type="evidence" value="ECO:0007669"/>
    <property type="project" value="TreeGrafter"/>
</dbReference>
<keyword evidence="5 11" id="KW-0805">Transcription regulation</keyword>
<dbReference type="InterPro" id="IPR041285">
    <property type="entry name" value="MID_MedPIWI"/>
</dbReference>
<evidence type="ECO:0000256" key="6">
    <source>
        <dbReference type="ARBA" id="ARBA00023159"/>
    </source>
</evidence>
<feature type="region of interest" description="Disordered" evidence="12">
    <location>
        <begin position="614"/>
        <end position="636"/>
    </location>
</feature>
<evidence type="ECO:0000313" key="13">
    <source>
        <dbReference type="EMBL" id="BCS04609.1"/>
    </source>
</evidence>
<dbReference type="Pfam" id="PF06333">
    <property type="entry name" value="Med13_C"/>
    <property type="match status" value="1"/>
</dbReference>
<organism evidence="13 14">
    <name type="scientific">Aspergillus kawachii</name>
    <name type="common">White koji mold</name>
    <name type="synonym">Aspergillus awamori var. kawachi</name>
    <dbReference type="NCBI Taxonomy" id="1069201"/>
    <lineage>
        <taxon>Eukaryota</taxon>
        <taxon>Fungi</taxon>
        <taxon>Dikarya</taxon>
        <taxon>Ascomycota</taxon>
        <taxon>Pezizomycotina</taxon>
        <taxon>Eurotiomycetes</taxon>
        <taxon>Eurotiomycetidae</taxon>
        <taxon>Eurotiales</taxon>
        <taxon>Aspergillaceae</taxon>
        <taxon>Aspergillus</taxon>
        <taxon>Aspergillus subgen. Circumdati</taxon>
    </lineage>
</organism>
<dbReference type="EMBL" id="AP024432">
    <property type="protein sequence ID" value="BCS04609.1"/>
    <property type="molecule type" value="Genomic_DNA"/>
</dbReference>
<dbReference type="GO" id="GO:0003713">
    <property type="term" value="F:transcription coactivator activity"/>
    <property type="evidence" value="ECO:0007669"/>
    <property type="project" value="TreeGrafter"/>
</dbReference>
<dbReference type="InterPro" id="IPR009401">
    <property type="entry name" value="Med13_C"/>
</dbReference>
<evidence type="ECO:0000256" key="12">
    <source>
        <dbReference type="SAM" id="MobiDB-lite"/>
    </source>
</evidence>
<dbReference type="Pfam" id="PF11597">
    <property type="entry name" value="Med13_N"/>
    <property type="match status" value="1"/>
</dbReference>
<keyword evidence="14" id="KW-1185">Reference proteome</keyword>
<dbReference type="Proteomes" id="UP000661280">
    <property type="component" value="Chromosome 8"/>
</dbReference>
<dbReference type="PANTHER" id="PTHR48249:SF3">
    <property type="entry name" value="MEDIATOR OF RNA POLYMERASE II TRANSCRIPTION SUBUNIT 13"/>
    <property type="match status" value="1"/>
</dbReference>
<evidence type="ECO:0000256" key="10">
    <source>
        <dbReference type="ARBA" id="ARBA00032008"/>
    </source>
</evidence>
<protein>
    <recommendedName>
        <fullName evidence="3 11">Mediator of RNA polymerase II transcription subunit 13</fullName>
    </recommendedName>
    <alternativeName>
        <fullName evidence="10 11">Mediator complex subunit 13</fullName>
    </alternativeName>
</protein>
<comment type="similarity">
    <text evidence="2 11">Belongs to the Mediator complex subunit 13 family.</text>
</comment>
<evidence type="ECO:0000256" key="3">
    <source>
        <dbReference type="ARBA" id="ARBA00019618"/>
    </source>
</evidence>
<evidence type="ECO:0000256" key="2">
    <source>
        <dbReference type="ARBA" id="ARBA00009354"/>
    </source>
</evidence>
<evidence type="ECO:0000256" key="9">
    <source>
        <dbReference type="ARBA" id="ARBA00025661"/>
    </source>
</evidence>
<keyword evidence="6 11" id="KW-0010">Activator</keyword>
<feature type="region of interest" description="Disordered" evidence="12">
    <location>
        <begin position="266"/>
        <end position="287"/>
    </location>
</feature>
<feature type="region of interest" description="Disordered" evidence="12">
    <location>
        <begin position="909"/>
        <end position="939"/>
    </location>
</feature>
<dbReference type="RefSeq" id="XP_041548371.1">
    <property type="nucleotide sequence ID" value="XM_041681427.1"/>
</dbReference>
<evidence type="ECO:0000256" key="7">
    <source>
        <dbReference type="ARBA" id="ARBA00023163"/>
    </source>
</evidence>
<feature type="region of interest" description="Disordered" evidence="12">
    <location>
        <begin position="1314"/>
        <end position="1358"/>
    </location>
</feature>
<evidence type="ECO:0000256" key="5">
    <source>
        <dbReference type="ARBA" id="ARBA00023015"/>
    </source>
</evidence>